<dbReference type="Proteomes" id="UP000682733">
    <property type="component" value="Unassembled WGS sequence"/>
</dbReference>
<dbReference type="PROSITE" id="PS01209">
    <property type="entry name" value="LDLRA_1"/>
    <property type="match status" value="1"/>
</dbReference>
<comment type="caution">
    <text evidence="2">Lacks conserved residue(s) required for the propagation of feature annotation.</text>
</comment>
<evidence type="ECO:0000313" key="6">
    <source>
        <dbReference type="EMBL" id="CAF4182223.1"/>
    </source>
</evidence>
<dbReference type="Pfam" id="PF00057">
    <property type="entry name" value="Ldl_recept_a"/>
    <property type="match status" value="1"/>
</dbReference>
<proteinExistence type="predicted"/>
<dbReference type="Proteomes" id="UP000677228">
    <property type="component" value="Unassembled WGS sequence"/>
</dbReference>
<dbReference type="AlphaFoldDB" id="A0A815FVZ2"/>
<organism evidence="4 7">
    <name type="scientific">Didymodactylos carnosus</name>
    <dbReference type="NCBI Taxonomy" id="1234261"/>
    <lineage>
        <taxon>Eukaryota</taxon>
        <taxon>Metazoa</taxon>
        <taxon>Spiralia</taxon>
        <taxon>Gnathifera</taxon>
        <taxon>Rotifera</taxon>
        <taxon>Eurotatoria</taxon>
        <taxon>Bdelloidea</taxon>
        <taxon>Philodinida</taxon>
        <taxon>Philodinidae</taxon>
        <taxon>Didymodactylos</taxon>
    </lineage>
</organism>
<dbReference type="PROSITE" id="PS50068">
    <property type="entry name" value="LDLRA_2"/>
    <property type="match status" value="1"/>
</dbReference>
<dbReference type="InterPro" id="IPR036055">
    <property type="entry name" value="LDL_receptor-like_sf"/>
</dbReference>
<dbReference type="OrthoDB" id="10016557at2759"/>
<keyword evidence="1 2" id="KW-1015">Disulfide bond</keyword>
<keyword evidence="7" id="KW-1185">Reference proteome</keyword>
<evidence type="ECO:0000313" key="3">
    <source>
        <dbReference type="EMBL" id="CAF1162608.1"/>
    </source>
</evidence>
<gene>
    <name evidence="4" type="ORF">GPM918_LOCUS29887</name>
    <name evidence="3" type="ORF">OVA965_LOCUS22166</name>
    <name evidence="6" type="ORF">SRO942_LOCUS30483</name>
    <name evidence="5" type="ORF">TMI583_LOCUS22880</name>
</gene>
<dbReference type="EMBL" id="CAJNOK010012397">
    <property type="protein sequence ID" value="CAF1162608.1"/>
    <property type="molecule type" value="Genomic_DNA"/>
</dbReference>
<comment type="caution">
    <text evidence="4">The sequence shown here is derived from an EMBL/GenBank/DDBJ whole genome shotgun (WGS) entry which is preliminary data.</text>
</comment>
<reference evidence="4" key="1">
    <citation type="submission" date="2021-02" db="EMBL/GenBank/DDBJ databases">
        <authorList>
            <person name="Nowell W R."/>
        </authorList>
    </citation>
    <scope>NUCLEOTIDE SEQUENCE</scope>
</reference>
<protein>
    <submittedName>
        <fullName evidence="4">Uncharacterized protein</fullName>
    </submittedName>
</protein>
<dbReference type="SUPFAM" id="SSF57424">
    <property type="entry name" value="LDL receptor-like module"/>
    <property type="match status" value="1"/>
</dbReference>
<dbReference type="InterPro" id="IPR002172">
    <property type="entry name" value="LDrepeatLR_classA_rpt"/>
</dbReference>
<dbReference type="SMART" id="SM00192">
    <property type="entry name" value="LDLa"/>
    <property type="match status" value="1"/>
</dbReference>
<accession>A0A815FVZ2</accession>
<evidence type="ECO:0000313" key="5">
    <source>
        <dbReference type="EMBL" id="CAF3974245.1"/>
    </source>
</evidence>
<dbReference type="CDD" id="cd00112">
    <property type="entry name" value="LDLa"/>
    <property type="match status" value="1"/>
</dbReference>
<evidence type="ECO:0000256" key="2">
    <source>
        <dbReference type="PROSITE-ProRule" id="PRU00124"/>
    </source>
</evidence>
<dbReference type="Proteomes" id="UP000663829">
    <property type="component" value="Unassembled WGS sequence"/>
</dbReference>
<dbReference type="Proteomes" id="UP000681722">
    <property type="component" value="Unassembled WGS sequence"/>
</dbReference>
<evidence type="ECO:0000256" key="1">
    <source>
        <dbReference type="ARBA" id="ARBA00023157"/>
    </source>
</evidence>
<dbReference type="InterPro" id="IPR023415">
    <property type="entry name" value="LDLR_class-A_CS"/>
</dbReference>
<name>A0A815FVZ2_9BILA</name>
<dbReference type="EMBL" id="CAJOBA010033919">
    <property type="protein sequence ID" value="CAF3974245.1"/>
    <property type="molecule type" value="Genomic_DNA"/>
</dbReference>
<feature type="disulfide bond" evidence="2">
    <location>
        <begin position="120"/>
        <end position="138"/>
    </location>
</feature>
<dbReference type="Gene3D" id="4.10.400.10">
    <property type="entry name" value="Low-density Lipoprotein Receptor"/>
    <property type="match status" value="1"/>
</dbReference>
<dbReference type="EMBL" id="CAJOBC010052471">
    <property type="protein sequence ID" value="CAF4182223.1"/>
    <property type="molecule type" value="Genomic_DNA"/>
</dbReference>
<evidence type="ECO:0000313" key="4">
    <source>
        <dbReference type="EMBL" id="CAF1329745.1"/>
    </source>
</evidence>
<evidence type="ECO:0000313" key="7">
    <source>
        <dbReference type="Proteomes" id="UP000663829"/>
    </source>
</evidence>
<dbReference type="EMBL" id="CAJNOQ010013839">
    <property type="protein sequence ID" value="CAF1329745.1"/>
    <property type="molecule type" value="Genomic_DNA"/>
</dbReference>
<sequence length="152" mass="17428">MDEIQQQQNCVDDGRNYTFRDLKLMHINAEQLLDWNAPIDTISAYESYNLTTKSFDNEIYCNCSDPLSFGTRREYRFLADETVLETIVKHQISSHAAKQSVVNIETMSMDDITCYTGLSCNSSLCLDWRQVCNGIIDCQDGEDEGEKCLQLE</sequence>